<dbReference type="Proteomes" id="UP001597101">
    <property type="component" value="Unassembled WGS sequence"/>
</dbReference>
<protein>
    <submittedName>
        <fullName evidence="2">DUF3833 family protein</fullName>
    </submittedName>
</protein>
<evidence type="ECO:0000256" key="1">
    <source>
        <dbReference type="SAM" id="SignalP"/>
    </source>
</evidence>
<comment type="caution">
    <text evidence="2">The sequence shown here is derived from an EMBL/GenBank/DDBJ whole genome shotgun (WGS) entry which is preliminary data.</text>
</comment>
<evidence type="ECO:0000313" key="3">
    <source>
        <dbReference type="Proteomes" id="UP001597101"/>
    </source>
</evidence>
<gene>
    <name evidence="2" type="ORF">ACFQ14_08975</name>
</gene>
<evidence type="ECO:0000313" key="2">
    <source>
        <dbReference type="EMBL" id="MFD0916537.1"/>
    </source>
</evidence>
<proteinExistence type="predicted"/>
<feature type="signal peptide" evidence="1">
    <location>
        <begin position="1"/>
        <end position="19"/>
    </location>
</feature>
<keyword evidence="1" id="KW-0732">Signal</keyword>
<reference evidence="3" key="1">
    <citation type="journal article" date="2019" name="Int. J. Syst. Evol. Microbiol.">
        <title>The Global Catalogue of Microorganisms (GCM) 10K type strain sequencing project: providing services to taxonomists for standard genome sequencing and annotation.</title>
        <authorList>
            <consortium name="The Broad Institute Genomics Platform"/>
            <consortium name="The Broad Institute Genome Sequencing Center for Infectious Disease"/>
            <person name="Wu L."/>
            <person name="Ma J."/>
        </authorList>
    </citation>
    <scope>NUCLEOTIDE SEQUENCE [LARGE SCALE GENOMIC DNA]</scope>
    <source>
        <strain evidence="3">CCUG 60023</strain>
    </source>
</reference>
<dbReference type="InterPro" id="IPR024409">
    <property type="entry name" value="DUF3833"/>
</dbReference>
<dbReference type="RefSeq" id="WP_377212399.1">
    <property type="nucleotide sequence ID" value="NZ_JBHTJV010000009.1"/>
</dbReference>
<name>A0ABW3FG06_9HYPH</name>
<sequence length="185" mass="20979">MRALKSTVTLLFAAFAVMAAALLPASASGHTKETFKFEEYFLGKTVAYGKFWAINGTRRTFRVDLRGTWNGKTLKLVEDFAYDDGVNERKIWYFTKTGPGRYVGKRDDVEGVANVRIRGNTARYGYKLYLDAENRSNLVRLRDRMVLKDDGNVRNTATVFKLGLPVGRVVVNFARPESIKNLKRP</sequence>
<accession>A0ABW3FG06</accession>
<organism evidence="2 3">
    <name type="scientific">Pseudahrensia aquimaris</name>
    <dbReference type="NCBI Taxonomy" id="744461"/>
    <lineage>
        <taxon>Bacteria</taxon>
        <taxon>Pseudomonadati</taxon>
        <taxon>Pseudomonadota</taxon>
        <taxon>Alphaproteobacteria</taxon>
        <taxon>Hyphomicrobiales</taxon>
        <taxon>Ahrensiaceae</taxon>
        <taxon>Pseudahrensia</taxon>
    </lineage>
</organism>
<dbReference type="Pfam" id="PF12915">
    <property type="entry name" value="DUF3833"/>
    <property type="match status" value="1"/>
</dbReference>
<dbReference type="EMBL" id="JBHTJV010000009">
    <property type="protein sequence ID" value="MFD0916537.1"/>
    <property type="molecule type" value="Genomic_DNA"/>
</dbReference>
<feature type="chain" id="PRO_5046439984" evidence="1">
    <location>
        <begin position="20"/>
        <end position="185"/>
    </location>
</feature>
<keyword evidence="3" id="KW-1185">Reference proteome</keyword>